<dbReference type="Proteomes" id="UP000775547">
    <property type="component" value="Unassembled WGS sequence"/>
</dbReference>
<dbReference type="Pfam" id="PF05922">
    <property type="entry name" value="Inhibitor_I9"/>
    <property type="match status" value="1"/>
</dbReference>
<proteinExistence type="inferred from homology"/>
<evidence type="ECO:0000256" key="1">
    <source>
        <dbReference type="ARBA" id="ARBA00011073"/>
    </source>
</evidence>
<sequence>MCFADSPIVLIVKAYRNSTLRQAAELADAAYKFFTAVLAAVALAAPVFAGPAPLRTVEKFNGKTSGKYIVQLKDGVTKSKVFRQLKNSKVTHDWNVLHGFAGQLSEDAVNLLRASSDVEYIAEDGIVTTFATQTNAPWGLARLSQPGRLANQNAKYEAVHLIAVAGPNALFSALTFSYTYDNSAGAGVDVYVLDTGINTAHTEFGGRARWGATFGGYPNSDGNGHGTHVAGSVAGRQYGVAKAANVIAVKVLSDSGSGAVADIVSGLEWVASAAASSRRPSIATLSLGGGASAPLDNAVTSLVNKGIHVT</sequence>
<feature type="non-terminal residue" evidence="8">
    <location>
        <position position="1"/>
    </location>
</feature>
<comment type="caution">
    <text evidence="5">Lacks conserved residue(s) required for the propagation of feature annotation.</text>
</comment>
<dbReference type="PROSITE" id="PS00136">
    <property type="entry name" value="SUBTILASE_ASP"/>
    <property type="match status" value="1"/>
</dbReference>
<comment type="similarity">
    <text evidence="1 5">Belongs to the peptidase S8 family.</text>
</comment>
<protein>
    <submittedName>
        <fullName evidence="8">Uncharacterized protein</fullName>
    </submittedName>
</protein>
<evidence type="ECO:0000256" key="3">
    <source>
        <dbReference type="ARBA" id="ARBA00022801"/>
    </source>
</evidence>
<dbReference type="InterPro" id="IPR050131">
    <property type="entry name" value="Peptidase_S8_subtilisin-like"/>
</dbReference>
<evidence type="ECO:0000313" key="9">
    <source>
        <dbReference type="Proteomes" id="UP000775547"/>
    </source>
</evidence>
<reference evidence="8" key="2">
    <citation type="submission" date="2021-10" db="EMBL/GenBank/DDBJ databases">
        <title>Phylogenomics reveals ancestral predisposition of the termite-cultivated fungus Termitomyces towards a domesticated lifestyle.</title>
        <authorList>
            <person name="Auxier B."/>
            <person name="Grum-Grzhimaylo A."/>
            <person name="Cardenas M.E."/>
            <person name="Lodge J.D."/>
            <person name="Laessoe T."/>
            <person name="Pedersen O."/>
            <person name="Smith M.E."/>
            <person name="Kuyper T.W."/>
            <person name="Franco-Molano E.A."/>
            <person name="Baroni T.J."/>
            <person name="Aanen D.K."/>
        </authorList>
    </citation>
    <scope>NUCLEOTIDE SEQUENCE</scope>
    <source>
        <strain evidence="8">AP01</strain>
        <tissue evidence="8">Mycelium</tissue>
    </source>
</reference>
<dbReference type="GO" id="GO:0006508">
    <property type="term" value="P:proteolysis"/>
    <property type="evidence" value="ECO:0007669"/>
    <property type="project" value="UniProtKB-KW"/>
</dbReference>
<dbReference type="EMBL" id="JABCKV010000744">
    <property type="protein sequence ID" value="KAG5640426.1"/>
    <property type="molecule type" value="Genomic_DNA"/>
</dbReference>
<feature type="domain" description="Peptidase S8/S53" evidence="6">
    <location>
        <begin position="185"/>
        <end position="300"/>
    </location>
</feature>
<dbReference type="InterPro" id="IPR022398">
    <property type="entry name" value="Peptidase_S8_His-AS"/>
</dbReference>
<dbReference type="PROSITE" id="PS51892">
    <property type="entry name" value="SUBTILASE"/>
    <property type="match status" value="1"/>
</dbReference>
<dbReference type="InterPro" id="IPR023827">
    <property type="entry name" value="Peptidase_S8_Asp-AS"/>
</dbReference>
<gene>
    <name evidence="8" type="ORF">DXG03_008702</name>
</gene>
<dbReference type="InterPro" id="IPR015500">
    <property type="entry name" value="Peptidase_S8_subtilisin-rel"/>
</dbReference>
<dbReference type="AlphaFoldDB" id="A0A9P7KA28"/>
<keyword evidence="4" id="KW-0720">Serine protease</keyword>
<evidence type="ECO:0000259" key="6">
    <source>
        <dbReference type="Pfam" id="PF00082"/>
    </source>
</evidence>
<dbReference type="InterPro" id="IPR000209">
    <property type="entry name" value="Peptidase_S8/S53_dom"/>
</dbReference>
<organism evidence="8 9">
    <name type="scientific">Asterophora parasitica</name>
    <dbReference type="NCBI Taxonomy" id="117018"/>
    <lineage>
        <taxon>Eukaryota</taxon>
        <taxon>Fungi</taxon>
        <taxon>Dikarya</taxon>
        <taxon>Basidiomycota</taxon>
        <taxon>Agaricomycotina</taxon>
        <taxon>Agaricomycetes</taxon>
        <taxon>Agaricomycetidae</taxon>
        <taxon>Agaricales</taxon>
        <taxon>Tricholomatineae</taxon>
        <taxon>Lyophyllaceae</taxon>
        <taxon>Asterophora</taxon>
    </lineage>
</organism>
<comment type="caution">
    <text evidence="8">The sequence shown here is derived from an EMBL/GenBank/DDBJ whole genome shotgun (WGS) entry which is preliminary data.</text>
</comment>
<feature type="domain" description="Inhibitor I9" evidence="7">
    <location>
        <begin position="85"/>
        <end position="129"/>
    </location>
</feature>
<dbReference type="OrthoDB" id="19448at2759"/>
<evidence type="ECO:0000259" key="7">
    <source>
        <dbReference type="Pfam" id="PF05922"/>
    </source>
</evidence>
<dbReference type="Gene3D" id="3.40.50.200">
    <property type="entry name" value="Peptidase S8/S53 domain"/>
    <property type="match status" value="1"/>
</dbReference>
<dbReference type="InterPro" id="IPR037045">
    <property type="entry name" value="S8pro/Inhibitor_I9_sf"/>
</dbReference>
<accession>A0A9P7KA28</accession>
<evidence type="ECO:0000256" key="4">
    <source>
        <dbReference type="ARBA" id="ARBA00022825"/>
    </source>
</evidence>
<evidence type="ECO:0000256" key="5">
    <source>
        <dbReference type="PROSITE-ProRule" id="PRU01240"/>
    </source>
</evidence>
<dbReference type="GO" id="GO:0005615">
    <property type="term" value="C:extracellular space"/>
    <property type="evidence" value="ECO:0007669"/>
    <property type="project" value="TreeGrafter"/>
</dbReference>
<dbReference type="PANTHER" id="PTHR43806:SF11">
    <property type="entry name" value="CEREVISIN-RELATED"/>
    <property type="match status" value="1"/>
</dbReference>
<name>A0A9P7KA28_9AGAR</name>
<dbReference type="PANTHER" id="PTHR43806">
    <property type="entry name" value="PEPTIDASE S8"/>
    <property type="match status" value="1"/>
</dbReference>
<keyword evidence="2" id="KW-0645">Protease</keyword>
<reference evidence="8" key="1">
    <citation type="submission" date="2020-07" db="EMBL/GenBank/DDBJ databases">
        <authorList>
            <person name="Nieuwenhuis M."/>
            <person name="Van De Peppel L.J.J."/>
        </authorList>
    </citation>
    <scope>NUCLEOTIDE SEQUENCE</scope>
    <source>
        <strain evidence="8">AP01</strain>
        <tissue evidence="8">Mycelium</tissue>
    </source>
</reference>
<dbReference type="SUPFAM" id="SSF52743">
    <property type="entry name" value="Subtilisin-like"/>
    <property type="match status" value="1"/>
</dbReference>
<dbReference type="Gene3D" id="3.30.70.80">
    <property type="entry name" value="Peptidase S8 propeptide/proteinase inhibitor I9"/>
    <property type="match status" value="1"/>
</dbReference>
<keyword evidence="3" id="KW-0378">Hydrolase</keyword>
<dbReference type="PRINTS" id="PR00723">
    <property type="entry name" value="SUBTILISIN"/>
</dbReference>
<dbReference type="Pfam" id="PF00082">
    <property type="entry name" value="Peptidase_S8"/>
    <property type="match status" value="1"/>
</dbReference>
<dbReference type="SUPFAM" id="SSF54897">
    <property type="entry name" value="Protease propeptides/inhibitors"/>
    <property type="match status" value="1"/>
</dbReference>
<evidence type="ECO:0000256" key="2">
    <source>
        <dbReference type="ARBA" id="ARBA00022670"/>
    </source>
</evidence>
<evidence type="ECO:0000313" key="8">
    <source>
        <dbReference type="EMBL" id="KAG5640426.1"/>
    </source>
</evidence>
<keyword evidence="9" id="KW-1185">Reference proteome</keyword>
<dbReference type="InterPro" id="IPR036852">
    <property type="entry name" value="Peptidase_S8/S53_dom_sf"/>
</dbReference>
<dbReference type="InterPro" id="IPR010259">
    <property type="entry name" value="S8pro/Inhibitor_I9"/>
</dbReference>
<dbReference type="PROSITE" id="PS00137">
    <property type="entry name" value="SUBTILASE_HIS"/>
    <property type="match status" value="1"/>
</dbReference>
<dbReference type="GO" id="GO:0004252">
    <property type="term" value="F:serine-type endopeptidase activity"/>
    <property type="evidence" value="ECO:0007669"/>
    <property type="project" value="InterPro"/>
</dbReference>